<evidence type="ECO:0000256" key="2">
    <source>
        <dbReference type="ARBA" id="ARBA00008372"/>
    </source>
</evidence>
<dbReference type="EMBL" id="JAMSHJ010000003">
    <property type="protein sequence ID" value="KAI5430305.1"/>
    <property type="molecule type" value="Genomic_DNA"/>
</dbReference>
<name>A0A9D4Y4A8_PEA</name>
<comment type="similarity">
    <text evidence="2">Belongs to the CAF1 family.</text>
</comment>
<dbReference type="InterPro" id="IPR036397">
    <property type="entry name" value="RNaseH_sf"/>
</dbReference>
<evidence type="ECO:0000256" key="1">
    <source>
        <dbReference type="ARBA" id="ARBA00001968"/>
    </source>
</evidence>
<evidence type="ECO:0000313" key="3">
    <source>
        <dbReference type="EMBL" id="KAI5430305.1"/>
    </source>
</evidence>
<organism evidence="3 4">
    <name type="scientific">Pisum sativum</name>
    <name type="common">Garden pea</name>
    <name type="synonym">Lathyrus oleraceus</name>
    <dbReference type="NCBI Taxonomy" id="3888"/>
    <lineage>
        <taxon>Eukaryota</taxon>
        <taxon>Viridiplantae</taxon>
        <taxon>Streptophyta</taxon>
        <taxon>Embryophyta</taxon>
        <taxon>Tracheophyta</taxon>
        <taxon>Spermatophyta</taxon>
        <taxon>Magnoliopsida</taxon>
        <taxon>eudicotyledons</taxon>
        <taxon>Gunneridae</taxon>
        <taxon>Pentapetalae</taxon>
        <taxon>rosids</taxon>
        <taxon>fabids</taxon>
        <taxon>Fabales</taxon>
        <taxon>Fabaceae</taxon>
        <taxon>Papilionoideae</taxon>
        <taxon>50 kb inversion clade</taxon>
        <taxon>NPAAA clade</taxon>
        <taxon>Hologalegina</taxon>
        <taxon>IRL clade</taxon>
        <taxon>Fabeae</taxon>
        <taxon>Lathyrus</taxon>
    </lineage>
</organism>
<dbReference type="GO" id="GO:0003723">
    <property type="term" value="F:RNA binding"/>
    <property type="evidence" value="ECO:0007669"/>
    <property type="project" value="TreeGrafter"/>
</dbReference>
<dbReference type="PANTHER" id="PTHR15092:SF42">
    <property type="entry name" value="POLY(A)-SPECIFIC RIBONUCLEASE PARN-LIKE"/>
    <property type="match status" value="1"/>
</dbReference>
<dbReference type="Gene3D" id="3.30.420.10">
    <property type="entry name" value="Ribonuclease H-like superfamily/Ribonuclease H"/>
    <property type="match status" value="2"/>
</dbReference>
<dbReference type="Gramene" id="Psat03G0476800-T1">
    <property type="protein sequence ID" value="KAI5430305.1"/>
    <property type="gene ID" value="KIW84_034768"/>
</dbReference>
<dbReference type="Proteomes" id="UP001058974">
    <property type="component" value="Chromosome 3"/>
</dbReference>
<proteinExistence type="inferred from homology"/>
<protein>
    <submittedName>
        <fullName evidence="3">Uncharacterized protein</fullName>
    </submittedName>
</protein>
<reference evidence="3 4" key="1">
    <citation type="journal article" date="2022" name="Nat. Genet.">
        <title>Improved pea reference genome and pan-genome highlight genomic features and evolutionary characteristics.</title>
        <authorList>
            <person name="Yang T."/>
            <person name="Liu R."/>
            <person name="Luo Y."/>
            <person name="Hu S."/>
            <person name="Wang D."/>
            <person name="Wang C."/>
            <person name="Pandey M.K."/>
            <person name="Ge S."/>
            <person name="Xu Q."/>
            <person name="Li N."/>
            <person name="Li G."/>
            <person name="Huang Y."/>
            <person name="Saxena R.K."/>
            <person name="Ji Y."/>
            <person name="Li M."/>
            <person name="Yan X."/>
            <person name="He Y."/>
            <person name="Liu Y."/>
            <person name="Wang X."/>
            <person name="Xiang C."/>
            <person name="Varshney R.K."/>
            <person name="Ding H."/>
            <person name="Gao S."/>
            <person name="Zong X."/>
        </authorList>
    </citation>
    <scope>NUCLEOTIDE SEQUENCE [LARGE SCALE GENOMIC DNA]</scope>
    <source>
        <strain evidence="3 4">cv. Zhongwan 6</strain>
    </source>
</reference>
<dbReference type="GO" id="GO:0000175">
    <property type="term" value="F:3'-5'-RNA exonuclease activity"/>
    <property type="evidence" value="ECO:0007669"/>
    <property type="project" value="TreeGrafter"/>
</dbReference>
<dbReference type="InterPro" id="IPR051181">
    <property type="entry name" value="CAF1_poly(A)_ribonucleases"/>
</dbReference>
<dbReference type="SUPFAM" id="SSF53098">
    <property type="entry name" value="Ribonuclease H-like"/>
    <property type="match status" value="1"/>
</dbReference>
<dbReference type="PANTHER" id="PTHR15092">
    <property type="entry name" value="POLY A -SPECIFIC RIBONUCLEASE/TARGET OF EGR1, MEMBER 1"/>
    <property type="match status" value="1"/>
</dbReference>
<dbReference type="OrthoDB" id="1432093at2759"/>
<dbReference type="AlphaFoldDB" id="A0A9D4Y4A8"/>
<sequence>MKEKTQKRNSKHAVSMASLFHLLFLNQKRSLCTKLSTTKWKVKQVTTSNFNESLKEIKTHISSSDFISISMEKTGSSSTTPWHRVQPFDTAETAYLKASQSAQRFQLLQFAVCPFSVTDSNNLVAHPYNFLLFPRDELKLGMPAYSFLCQTSHLASMARQGFDFNTCIYEGISYLSRAQESIAKIRLGTGSPSLGVMKSSSPPTVADTVFIERIRSRIKHWRNTCKNSGTKTSKHEQMINCLRDIVLGSEQFKSRPCLNIDVCSERQVQLILQMIADFSDDFVSLVIPSKGGTTQAVRVVLANSREDKELLEKELQSLEDEEIKKFRGFREVIDLISASQKPVISHSCLNDCTLIHSKFMAPLPSEVDDFVSSLCKFFPKVLDVSYLMKKSGTMKKLTNIRNSLSYLNTHFFAPVDMEIPDQDTVNKGKIDGLDALRLSYLFMKLCSILKISPVVAAFDNRRLAPELEDFTFHPCSANIQESSCNEDVTVWTNNTRKINCEHLVFVWGFKFGMTAGMLKSALRESNDIFSEEFDVRFIDKSCAVVVFWQPGLSKDLLNVMNGEEINGGLKELVSDGLRVTGYETYRTMCRLGLWEMNLAESLERALESSLSDEKINSERKPFEIQWCNDSVLNFDDL</sequence>
<comment type="caution">
    <text evidence="3">The sequence shown here is derived from an EMBL/GenBank/DDBJ whole genome shotgun (WGS) entry which is preliminary data.</text>
</comment>
<dbReference type="InterPro" id="IPR006941">
    <property type="entry name" value="RNase_CAF1"/>
</dbReference>
<keyword evidence="4" id="KW-1185">Reference proteome</keyword>
<dbReference type="Pfam" id="PF04857">
    <property type="entry name" value="CAF1"/>
    <property type="match status" value="1"/>
</dbReference>
<dbReference type="InterPro" id="IPR012337">
    <property type="entry name" value="RNaseH-like_sf"/>
</dbReference>
<evidence type="ECO:0000313" key="4">
    <source>
        <dbReference type="Proteomes" id="UP001058974"/>
    </source>
</evidence>
<accession>A0A9D4Y4A8</accession>
<comment type="cofactor">
    <cofactor evidence="1">
        <name>a divalent metal cation</name>
        <dbReference type="ChEBI" id="CHEBI:60240"/>
    </cofactor>
</comment>
<gene>
    <name evidence="3" type="ORF">KIW84_034768</name>
</gene>